<feature type="non-terminal residue" evidence="11">
    <location>
        <position position="442"/>
    </location>
</feature>
<dbReference type="SMART" id="SM00220">
    <property type="entry name" value="S_TKc"/>
    <property type="match status" value="1"/>
</dbReference>
<organism evidence="11 12">
    <name type="scientific">Metschnikowia bicuspidata var. bicuspidata NRRL YB-4993</name>
    <dbReference type="NCBI Taxonomy" id="869754"/>
    <lineage>
        <taxon>Eukaryota</taxon>
        <taxon>Fungi</taxon>
        <taxon>Dikarya</taxon>
        <taxon>Ascomycota</taxon>
        <taxon>Saccharomycotina</taxon>
        <taxon>Pichiomycetes</taxon>
        <taxon>Metschnikowiaceae</taxon>
        <taxon>Metschnikowia</taxon>
    </lineage>
</organism>
<evidence type="ECO:0000256" key="6">
    <source>
        <dbReference type="ARBA" id="ARBA00022840"/>
    </source>
</evidence>
<dbReference type="Pfam" id="PF00069">
    <property type="entry name" value="Pkinase"/>
    <property type="match status" value="1"/>
</dbReference>
<accession>A0A1A0H9K2</accession>
<keyword evidence="5 11" id="KW-0418">Kinase</keyword>
<comment type="catalytic activity">
    <reaction evidence="7">
        <text>L-threonyl-[protein] + ATP = O-phospho-L-threonyl-[protein] + ADP + H(+)</text>
        <dbReference type="Rhea" id="RHEA:46608"/>
        <dbReference type="Rhea" id="RHEA-COMP:11060"/>
        <dbReference type="Rhea" id="RHEA-COMP:11605"/>
        <dbReference type="ChEBI" id="CHEBI:15378"/>
        <dbReference type="ChEBI" id="CHEBI:30013"/>
        <dbReference type="ChEBI" id="CHEBI:30616"/>
        <dbReference type="ChEBI" id="CHEBI:61977"/>
        <dbReference type="ChEBI" id="CHEBI:456216"/>
        <dbReference type="EC" id="2.7.11.1"/>
    </reaction>
</comment>
<feature type="domain" description="Protein kinase" evidence="10">
    <location>
        <begin position="21"/>
        <end position="315"/>
    </location>
</feature>
<comment type="caution">
    <text evidence="11">The sequence shown here is derived from an EMBL/GenBank/DDBJ whole genome shotgun (WGS) entry which is preliminary data.</text>
</comment>
<comment type="catalytic activity">
    <reaction evidence="8">
        <text>L-seryl-[protein] + ATP = O-phospho-L-seryl-[protein] + ADP + H(+)</text>
        <dbReference type="Rhea" id="RHEA:17989"/>
        <dbReference type="Rhea" id="RHEA-COMP:9863"/>
        <dbReference type="Rhea" id="RHEA-COMP:11604"/>
        <dbReference type="ChEBI" id="CHEBI:15378"/>
        <dbReference type="ChEBI" id="CHEBI:29999"/>
        <dbReference type="ChEBI" id="CHEBI:30616"/>
        <dbReference type="ChEBI" id="CHEBI:83421"/>
        <dbReference type="ChEBI" id="CHEBI:456216"/>
        <dbReference type="EC" id="2.7.11.1"/>
    </reaction>
</comment>
<dbReference type="InterPro" id="IPR050236">
    <property type="entry name" value="Ser_Thr_kinase_AGC"/>
</dbReference>
<dbReference type="SUPFAM" id="SSF56112">
    <property type="entry name" value="Protein kinase-like (PK-like)"/>
    <property type="match status" value="1"/>
</dbReference>
<dbReference type="GO" id="GO:0035556">
    <property type="term" value="P:intracellular signal transduction"/>
    <property type="evidence" value="ECO:0007669"/>
    <property type="project" value="TreeGrafter"/>
</dbReference>
<evidence type="ECO:0000259" key="10">
    <source>
        <dbReference type="PROSITE" id="PS50011"/>
    </source>
</evidence>
<sequence length="442" mass="50376">SSDDSSYRSYECGRTLLNDKFMFLDIIQKGSFGKVTLALDVNTNCKVAIKAMCKRPVSQSVARHEIRILQKLGLDNPHICHLLESFETEEHIVLVLEYCARGDLYELIHSDSILEAADIWKIAREMYSGIKHAHSLGIFHRDLKPENILFTECGSVKICDWGLSSRSLNTTVPNIGTEKYMAPEFIFSAPKDSISTSIPKSYNCKAADYWSFGITLLTAIFKRSPFKAMSSNIHKDEDLLDNHQASIYDKKSLRWDSNFQKFVLYNTPEILYDIYPDMSQNCFNIFMSLLKTGGLEDDSKSFQEKIQLRNLENFIIELEKRWKFGFTVWDEDEHFQDYDNIGISKSLSQESFFDMDDVLQGTNDRMAATNTGGSCRGASDNSFSPINTSNEETRFENSSYPGSKTFTIPVPSLTGSSYQPKSWYDLDDEVNEKEMGDLISTL</sequence>
<dbReference type="EMBL" id="LXTC01000004">
    <property type="protein sequence ID" value="OBA20567.1"/>
    <property type="molecule type" value="Genomic_DNA"/>
</dbReference>
<evidence type="ECO:0000256" key="3">
    <source>
        <dbReference type="ARBA" id="ARBA00022679"/>
    </source>
</evidence>
<feature type="region of interest" description="Disordered" evidence="9">
    <location>
        <begin position="370"/>
        <end position="401"/>
    </location>
</feature>
<dbReference type="GeneID" id="30027760"/>
<evidence type="ECO:0000256" key="5">
    <source>
        <dbReference type="ARBA" id="ARBA00022777"/>
    </source>
</evidence>
<dbReference type="AlphaFoldDB" id="A0A1A0H9K2"/>
<evidence type="ECO:0000256" key="4">
    <source>
        <dbReference type="ARBA" id="ARBA00022741"/>
    </source>
</evidence>
<dbReference type="PROSITE" id="PS00108">
    <property type="entry name" value="PROTEIN_KINASE_ST"/>
    <property type="match status" value="1"/>
</dbReference>
<evidence type="ECO:0000313" key="11">
    <source>
        <dbReference type="EMBL" id="OBA20567.1"/>
    </source>
</evidence>
<dbReference type="InterPro" id="IPR011009">
    <property type="entry name" value="Kinase-like_dom_sf"/>
</dbReference>
<proteinExistence type="predicted"/>
<dbReference type="PROSITE" id="PS50011">
    <property type="entry name" value="PROTEIN_KINASE_DOM"/>
    <property type="match status" value="1"/>
</dbReference>
<evidence type="ECO:0000313" key="12">
    <source>
        <dbReference type="Proteomes" id="UP000092555"/>
    </source>
</evidence>
<dbReference type="GO" id="GO:0004674">
    <property type="term" value="F:protein serine/threonine kinase activity"/>
    <property type="evidence" value="ECO:0007669"/>
    <property type="project" value="UniProtKB-KW"/>
</dbReference>
<keyword evidence="2" id="KW-0723">Serine/threonine-protein kinase</keyword>
<protein>
    <recommendedName>
        <fullName evidence="1">non-specific serine/threonine protein kinase</fullName>
        <ecNumber evidence="1">2.7.11.1</ecNumber>
    </recommendedName>
</protein>
<dbReference type="GO" id="GO:0005524">
    <property type="term" value="F:ATP binding"/>
    <property type="evidence" value="ECO:0007669"/>
    <property type="project" value="UniProtKB-KW"/>
</dbReference>
<dbReference type="Proteomes" id="UP000092555">
    <property type="component" value="Unassembled WGS sequence"/>
</dbReference>
<feature type="non-terminal residue" evidence="11">
    <location>
        <position position="1"/>
    </location>
</feature>
<dbReference type="EC" id="2.7.11.1" evidence="1"/>
<dbReference type="OrthoDB" id="4062651at2759"/>
<evidence type="ECO:0000256" key="7">
    <source>
        <dbReference type="ARBA" id="ARBA00047899"/>
    </source>
</evidence>
<name>A0A1A0H9K2_9ASCO</name>
<dbReference type="InterPro" id="IPR000719">
    <property type="entry name" value="Prot_kinase_dom"/>
</dbReference>
<dbReference type="Gene3D" id="1.10.510.10">
    <property type="entry name" value="Transferase(Phosphotransferase) domain 1"/>
    <property type="match status" value="1"/>
</dbReference>
<keyword evidence="3" id="KW-0808">Transferase</keyword>
<dbReference type="PANTHER" id="PTHR24356">
    <property type="entry name" value="SERINE/THREONINE-PROTEIN KINASE"/>
    <property type="match status" value="1"/>
</dbReference>
<reference evidence="11 12" key="1">
    <citation type="submission" date="2016-05" db="EMBL/GenBank/DDBJ databases">
        <title>Comparative genomics of biotechnologically important yeasts.</title>
        <authorList>
            <consortium name="DOE Joint Genome Institute"/>
            <person name="Riley R."/>
            <person name="Haridas S."/>
            <person name="Wolfe K.H."/>
            <person name="Lopes M.R."/>
            <person name="Hittinger C.T."/>
            <person name="Goker M."/>
            <person name="Salamov A."/>
            <person name="Wisecaver J."/>
            <person name="Long T.M."/>
            <person name="Aerts A.L."/>
            <person name="Barry K."/>
            <person name="Choi C."/>
            <person name="Clum A."/>
            <person name="Coughlan A.Y."/>
            <person name="Deshpande S."/>
            <person name="Douglass A.P."/>
            <person name="Hanson S.J."/>
            <person name="Klenk H.-P."/>
            <person name="LaButti K."/>
            <person name="Lapidus A."/>
            <person name="Lindquist E."/>
            <person name="Lipzen A."/>
            <person name="Meier-kolthoff J.P."/>
            <person name="Ohm R.A."/>
            <person name="Otillar R.P."/>
            <person name="Pangilinan J."/>
            <person name="Peng Y."/>
            <person name="Rokas A."/>
            <person name="Rosa C.A."/>
            <person name="Scheuner C."/>
            <person name="Sibirny A.A."/>
            <person name="Slot J.C."/>
            <person name="Stielow J.B."/>
            <person name="Sun H."/>
            <person name="Kurtzman C.P."/>
            <person name="Blackwell M."/>
            <person name="Grigoriev I.V."/>
            <person name="Jeffries T.W."/>
        </authorList>
    </citation>
    <scope>NUCLEOTIDE SEQUENCE [LARGE SCALE GENOMIC DNA]</scope>
    <source>
        <strain evidence="11 12">NRRL YB-4993</strain>
    </source>
</reference>
<dbReference type="STRING" id="869754.A0A1A0H9K2"/>
<keyword evidence="4" id="KW-0547">Nucleotide-binding</keyword>
<keyword evidence="6" id="KW-0067">ATP-binding</keyword>
<keyword evidence="12" id="KW-1185">Reference proteome</keyword>
<dbReference type="InterPro" id="IPR008271">
    <property type="entry name" value="Ser/Thr_kinase_AS"/>
</dbReference>
<evidence type="ECO:0000256" key="1">
    <source>
        <dbReference type="ARBA" id="ARBA00012513"/>
    </source>
</evidence>
<dbReference type="RefSeq" id="XP_018711089.1">
    <property type="nucleotide sequence ID" value="XM_018854784.1"/>
</dbReference>
<evidence type="ECO:0000256" key="8">
    <source>
        <dbReference type="ARBA" id="ARBA00048679"/>
    </source>
</evidence>
<evidence type="ECO:0000256" key="9">
    <source>
        <dbReference type="SAM" id="MobiDB-lite"/>
    </source>
</evidence>
<gene>
    <name evidence="11" type="ORF">METBIDRAFT_18259</name>
</gene>
<evidence type="ECO:0000256" key="2">
    <source>
        <dbReference type="ARBA" id="ARBA00022527"/>
    </source>
</evidence>
<dbReference type="PANTHER" id="PTHR24356:SF407">
    <property type="entry name" value="RAC SERINE_THREONINE-PROTEIN KINASE"/>
    <property type="match status" value="1"/>
</dbReference>